<dbReference type="Proteomes" id="UP000594263">
    <property type="component" value="Unplaced"/>
</dbReference>
<evidence type="ECO:0000256" key="6">
    <source>
        <dbReference type="SAM" id="Phobius"/>
    </source>
</evidence>
<dbReference type="AlphaFoldDB" id="A0A7N0UB50"/>
<comment type="similarity">
    <text evidence="2">Belongs to the fatty acid desaturase CarF family.</text>
</comment>
<evidence type="ECO:0000256" key="4">
    <source>
        <dbReference type="ARBA" id="ARBA00022989"/>
    </source>
</evidence>
<evidence type="ECO:0000259" key="7">
    <source>
        <dbReference type="Pfam" id="PF10520"/>
    </source>
</evidence>
<dbReference type="InterPro" id="IPR052864">
    <property type="entry name" value="Chloroplast_FAD_CarF"/>
</dbReference>
<keyword evidence="3 6" id="KW-0812">Transmembrane</keyword>
<evidence type="ECO:0000313" key="8">
    <source>
        <dbReference type="EnsemblPlants" id="Kaladp0059s0148.1.v1.1.CDS.1"/>
    </source>
</evidence>
<feature type="transmembrane region" description="Helical" evidence="6">
    <location>
        <begin position="42"/>
        <end position="59"/>
    </location>
</feature>
<name>A0A7N0UB50_KALFE</name>
<feature type="transmembrane region" description="Helical" evidence="6">
    <location>
        <begin position="71"/>
        <end position="91"/>
    </location>
</feature>
<proteinExistence type="inferred from homology"/>
<evidence type="ECO:0000256" key="1">
    <source>
        <dbReference type="ARBA" id="ARBA00004141"/>
    </source>
</evidence>
<dbReference type="Pfam" id="PF10520">
    <property type="entry name" value="Lipid_desat"/>
    <property type="match status" value="1"/>
</dbReference>
<evidence type="ECO:0000256" key="5">
    <source>
        <dbReference type="ARBA" id="ARBA00023136"/>
    </source>
</evidence>
<reference evidence="8" key="1">
    <citation type="submission" date="2021-01" db="UniProtKB">
        <authorList>
            <consortium name="EnsemblPlants"/>
        </authorList>
    </citation>
    <scope>IDENTIFICATION</scope>
</reference>
<keyword evidence="9" id="KW-1185">Reference proteome</keyword>
<dbReference type="EnsemblPlants" id="Kaladp0059s0148.1.v1.1">
    <property type="protein sequence ID" value="Kaladp0059s0148.1.v1.1.CDS.1"/>
    <property type="gene ID" value="Kaladp0059s0148.v1.1"/>
</dbReference>
<dbReference type="InterPro" id="IPR019547">
    <property type="entry name" value="Lipid_desat"/>
</dbReference>
<sequence>MSDLHSGNSFDSESEFEAAKSRSSYWVPVNDPSLKSTWGHRAWVAGACMILFTSIYKSVSGLSASSWMQPIMFSLAGYVVADLASGIYHWAIDNYGSATTPILGRQIEAFQGHHMWPILESKREMANNLHISASAVILGMLPIVILLPSHYPNCHAFCSAFSVCALFCQQFHAWAHCSKSSLPVIVVALQDMGLLVSRSAHAAHHRPPYDKNYCIVSGMWNKTLETYAVFRALELVLFKTFGVRPRSWN</sequence>
<dbReference type="UniPathway" id="UPA00199"/>
<organism evidence="8 9">
    <name type="scientific">Kalanchoe fedtschenkoi</name>
    <name type="common">Lavender scallops</name>
    <name type="synonym">South American air plant</name>
    <dbReference type="NCBI Taxonomy" id="63787"/>
    <lineage>
        <taxon>Eukaryota</taxon>
        <taxon>Viridiplantae</taxon>
        <taxon>Streptophyta</taxon>
        <taxon>Embryophyta</taxon>
        <taxon>Tracheophyta</taxon>
        <taxon>Spermatophyta</taxon>
        <taxon>Magnoliopsida</taxon>
        <taxon>eudicotyledons</taxon>
        <taxon>Gunneridae</taxon>
        <taxon>Pentapetalae</taxon>
        <taxon>Saxifragales</taxon>
        <taxon>Crassulaceae</taxon>
        <taxon>Kalanchoe</taxon>
    </lineage>
</organism>
<dbReference type="GO" id="GO:0006631">
    <property type="term" value="P:fatty acid metabolic process"/>
    <property type="evidence" value="ECO:0007669"/>
    <property type="project" value="UniProtKB-UniPathway"/>
</dbReference>
<dbReference type="GO" id="GO:0016020">
    <property type="term" value="C:membrane"/>
    <property type="evidence" value="ECO:0007669"/>
    <property type="project" value="UniProtKB-SubCell"/>
</dbReference>
<keyword evidence="5 6" id="KW-0472">Membrane</keyword>
<feature type="transmembrane region" description="Helical" evidence="6">
    <location>
        <begin position="129"/>
        <end position="147"/>
    </location>
</feature>
<dbReference type="PANTHER" id="PTHR48140">
    <property type="entry name" value="FATTY ACID DESATURASE 4, CHLOROPLASTIC-RELATED"/>
    <property type="match status" value="1"/>
</dbReference>
<evidence type="ECO:0000256" key="3">
    <source>
        <dbReference type="ARBA" id="ARBA00022692"/>
    </source>
</evidence>
<keyword evidence="4 6" id="KW-1133">Transmembrane helix</keyword>
<accession>A0A7N0UB50</accession>
<evidence type="ECO:0000313" key="9">
    <source>
        <dbReference type="Proteomes" id="UP000594263"/>
    </source>
</evidence>
<protein>
    <recommendedName>
        <fullName evidence="7">Lipid desaturase domain-containing protein</fullName>
    </recommendedName>
</protein>
<feature type="domain" description="Lipid desaturase" evidence="7">
    <location>
        <begin position="78"/>
        <end position="248"/>
    </location>
</feature>
<evidence type="ECO:0000256" key="2">
    <source>
        <dbReference type="ARBA" id="ARBA00007620"/>
    </source>
</evidence>
<dbReference type="PANTHER" id="PTHR48140:SF1">
    <property type="entry name" value="FATTY ACID DESATURASE 4, CHLOROPLASTIC-RELATED"/>
    <property type="match status" value="1"/>
</dbReference>
<dbReference type="Gramene" id="Kaladp0059s0148.1.v1.1">
    <property type="protein sequence ID" value="Kaladp0059s0148.1.v1.1.CDS.1"/>
    <property type="gene ID" value="Kaladp0059s0148.v1.1"/>
</dbReference>
<comment type="subcellular location">
    <subcellularLocation>
        <location evidence="1">Membrane</location>
        <topology evidence="1">Multi-pass membrane protein</topology>
    </subcellularLocation>
</comment>